<evidence type="ECO:0000256" key="2">
    <source>
        <dbReference type="SAM" id="MobiDB-lite"/>
    </source>
</evidence>
<dbReference type="PANTHER" id="PTHR31471">
    <property type="entry name" value="OS02G0116800 PROTEIN"/>
    <property type="match status" value="1"/>
</dbReference>
<organism evidence="4">
    <name type="scientific">Aegilops tauschii</name>
    <name type="common">Tausch's goatgrass</name>
    <name type="synonym">Aegilops squarrosa</name>
    <dbReference type="NCBI Taxonomy" id="37682"/>
    <lineage>
        <taxon>Eukaryota</taxon>
        <taxon>Viridiplantae</taxon>
        <taxon>Streptophyta</taxon>
        <taxon>Embryophyta</taxon>
        <taxon>Tracheophyta</taxon>
        <taxon>Spermatophyta</taxon>
        <taxon>Magnoliopsida</taxon>
        <taxon>Liliopsida</taxon>
        <taxon>Poales</taxon>
        <taxon>Poaceae</taxon>
        <taxon>BOP clade</taxon>
        <taxon>Pooideae</taxon>
        <taxon>Triticodae</taxon>
        <taxon>Triticeae</taxon>
        <taxon>Triticinae</taxon>
        <taxon>Aegilops</taxon>
    </lineage>
</organism>
<feature type="compositionally biased region" description="Basic and acidic residues" evidence="2">
    <location>
        <begin position="40"/>
        <end position="63"/>
    </location>
</feature>
<evidence type="ECO:0000256" key="1">
    <source>
        <dbReference type="ARBA" id="ARBA00005711"/>
    </source>
</evidence>
<name>M8CLS1_AEGTA</name>
<protein>
    <recommendedName>
        <fullName evidence="3">Remorin C-terminal domain-containing protein</fullName>
    </recommendedName>
</protein>
<feature type="region of interest" description="Disordered" evidence="2">
    <location>
        <begin position="39"/>
        <end position="63"/>
    </location>
</feature>
<dbReference type="PANTHER" id="PTHR31471:SF1">
    <property type="entry name" value="OS12G0613600 PROTEIN"/>
    <property type="match status" value="1"/>
</dbReference>
<evidence type="ECO:0000259" key="3">
    <source>
        <dbReference type="Pfam" id="PF03763"/>
    </source>
</evidence>
<feature type="domain" description="Remorin C-terminal" evidence="3">
    <location>
        <begin position="59"/>
        <end position="146"/>
    </location>
</feature>
<dbReference type="AlphaFoldDB" id="M8CLS1"/>
<feature type="region of interest" description="Disordered" evidence="2">
    <location>
        <begin position="88"/>
        <end position="107"/>
    </location>
</feature>
<dbReference type="InterPro" id="IPR005516">
    <property type="entry name" value="Remorin_C"/>
</dbReference>
<reference evidence="4" key="1">
    <citation type="submission" date="2015-06" db="UniProtKB">
        <authorList>
            <consortium name="EnsemblPlants"/>
        </authorList>
    </citation>
    <scope>IDENTIFICATION</scope>
</reference>
<proteinExistence type="inferred from homology"/>
<evidence type="ECO:0000313" key="4">
    <source>
        <dbReference type="EnsemblPlants" id="EMT24381"/>
    </source>
</evidence>
<comment type="similarity">
    <text evidence="1">Belongs to the remorin family.</text>
</comment>
<dbReference type="EnsemblPlants" id="EMT24381">
    <property type="protein sequence ID" value="EMT24381"/>
    <property type="gene ID" value="F775_43661"/>
</dbReference>
<dbReference type="Pfam" id="PF03763">
    <property type="entry name" value="Remorin_C"/>
    <property type="match status" value="1"/>
</dbReference>
<accession>M8CLS1</accession>
<sequence length="156" mass="18442">MEYERIHKVQVARELQIRTRREIAALGLQLGKMSIASWASKEDRIRTSPEKSAGEEDEAKKEEYQRKEVKIQEWENCQKSKFEAKMRHAEADQMKARAKNSLTKRLSTLSHKVEGKQARVEARRNRRAVRLARQVERIRKTGRVPSRFRCCSWFLC</sequence>